<organism evidence="1 2">
    <name type="scientific">Henriciella mobilis</name>
    <dbReference type="NCBI Taxonomy" id="2305467"/>
    <lineage>
        <taxon>Bacteria</taxon>
        <taxon>Pseudomonadati</taxon>
        <taxon>Pseudomonadota</taxon>
        <taxon>Alphaproteobacteria</taxon>
        <taxon>Hyphomonadales</taxon>
        <taxon>Hyphomonadaceae</taxon>
        <taxon>Henriciella</taxon>
    </lineage>
</organism>
<dbReference type="RefSeq" id="WP_119377628.1">
    <property type="nucleotide sequence ID" value="NZ_QWFX01000016.1"/>
</dbReference>
<comment type="caution">
    <text evidence="1">The sequence shown here is derived from an EMBL/GenBank/DDBJ whole genome shotgun (WGS) entry which is preliminary data.</text>
</comment>
<protein>
    <submittedName>
        <fullName evidence="1">Uncharacterized protein</fullName>
    </submittedName>
</protein>
<gene>
    <name evidence="1" type="ORF">D1223_17475</name>
</gene>
<proteinExistence type="predicted"/>
<dbReference type="EMBL" id="QWFX01000016">
    <property type="protein sequence ID" value="RIJ26734.1"/>
    <property type="molecule type" value="Genomic_DNA"/>
</dbReference>
<evidence type="ECO:0000313" key="2">
    <source>
        <dbReference type="Proteomes" id="UP000266385"/>
    </source>
</evidence>
<name>A0A399R7U2_9PROT</name>
<dbReference type="Proteomes" id="UP000266385">
    <property type="component" value="Unassembled WGS sequence"/>
</dbReference>
<evidence type="ECO:0000313" key="1">
    <source>
        <dbReference type="EMBL" id="RIJ26734.1"/>
    </source>
</evidence>
<keyword evidence="2" id="KW-1185">Reference proteome</keyword>
<accession>A0A399R7U2</accession>
<reference evidence="1 2" key="1">
    <citation type="submission" date="2018-08" db="EMBL/GenBank/DDBJ databases">
        <title>Henriciella mobilis sp. nov., isolated from seawater.</title>
        <authorList>
            <person name="Cheng H."/>
            <person name="Wu Y.-H."/>
            <person name="Xu X.-W."/>
            <person name="Guo L.-L."/>
        </authorList>
    </citation>
    <scope>NUCLEOTIDE SEQUENCE [LARGE SCALE GENOMIC DNA]</scope>
    <source>
        <strain evidence="1 2">JN25</strain>
    </source>
</reference>
<dbReference type="OrthoDB" id="9152783at2"/>
<dbReference type="AlphaFoldDB" id="A0A399R7U2"/>
<sequence length="152" mass="17256">MSLLKPAKKPRAPKGVRAKFYRVHKSVDLHDMIAVVSFHGKMPDGSKGKDHGRYIAAQTVYWMTCIDALCVVMDFRDLEYRWGDSILGALQTIDMRCRDQWSDLGMSVPVKLLSSQKSSGLLSLVTDPSFFFSEMDDAILACSRDVRFWMDN</sequence>